<dbReference type="PROSITE" id="PS50883">
    <property type="entry name" value="EAL"/>
    <property type="match status" value="1"/>
</dbReference>
<evidence type="ECO:0000259" key="1">
    <source>
        <dbReference type="PROSITE" id="PS50883"/>
    </source>
</evidence>
<protein>
    <submittedName>
        <fullName evidence="2">PilZ domain-containing protein</fullName>
    </submittedName>
</protein>
<evidence type="ECO:0000313" key="3">
    <source>
        <dbReference type="Proteomes" id="UP000256304"/>
    </source>
</evidence>
<gene>
    <name evidence="2" type="ORF">A8990_11859</name>
</gene>
<dbReference type="SUPFAM" id="SSF141868">
    <property type="entry name" value="EAL domain-like"/>
    <property type="match status" value="1"/>
</dbReference>
<comment type="caution">
    <text evidence="2">The sequence shown here is derived from an EMBL/GenBank/DDBJ whole genome shotgun (WGS) entry which is preliminary data.</text>
</comment>
<dbReference type="AlphaFoldDB" id="A0A3D9RVG9"/>
<accession>A0A3D9RVG9</accession>
<sequence length="196" mass="22322">MKRLLRKQQCDEIQGYLFSKPIPAEQFAQQLRVGKLEPSDAHSGQSTGVLQNQRRYFRISLPSPLGATMTIARLKGKALQLGKTDVLIEDIGPGGLRFLSFIKLSVHPEVILELETEIIGIRVKLYGEIVWLRELQEDLFQYGVEFSIDEDDRASLCQLLNQFAIKLKRNSLVPGCSFIHTDKVHYLRSTNLQKPE</sequence>
<dbReference type="EMBL" id="QTTN01000018">
    <property type="protein sequence ID" value="REE81534.1"/>
    <property type="molecule type" value="Genomic_DNA"/>
</dbReference>
<organism evidence="2 3">
    <name type="scientific">Paenibacillus taihuensis</name>
    <dbReference type="NCBI Taxonomy" id="1156355"/>
    <lineage>
        <taxon>Bacteria</taxon>
        <taxon>Bacillati</taxon>
        <taxon>Bacillota</taxon>
        <taxon>Bacilli</taxon>
        <taxon>Bacillales</taxon>
        <taxon>Paenibacillaceae</taxon>
        <taxon>Paenibacillus</taxon>
    </lineage>
</organism>
<keyword evidence="3" id="KW-1185">Reference proteome</keyword>
<dbReference type="InterPro" id="IPR001633">
    <property type="entry name" value="EAL_dom"/>
</dbReference>
<name>A0A3D9RVG9_9BACL</name>
<proteinExistence type="predicted"/>
<dbReference type="InterPro" id="IPR035919">
    <property type="entry name" value="EAL_sf"/>
</dbReference>
<dbReference type="Proteomes" id="UP000256304">
    <property type="component" value="Unassembled WGS sequence"/>
</dbReference>
<evidence type="ECO:0000313" key="2">
    <source>
        <dbReference type="EMBL" id="REE81534.1"/>
    </source>
</evidence>
<feature type="domain" description="EAL" evidence="1">
    <location>
        <begin position="1"/>
        <end position="35"/>
    </location>
</feature>
<dbReference type="GO" id="GO:0035438">
    <property type="term" value="F:cyclic-di-GMP binding"/>
    <property type="evidence" value="ECO:0007669"/>
    <property type="project" value="InterPro"/>
</dbReference>
<dbReference type="Pfam" id="PF07238">
    <property type="entry name" value="PilZ"/>
    <property type="match status" value="1"/>
</dbReference>
<dbReference type="Gene3D" id="3.20.20.450">
    <property type="entry name" value="EAL domain"/>
    <property type="match status" value="1"/>
</dbReference>
<dbReference type="InterPro" id="IPR009875">
    <property type="entry name" value="PilZ_domain"/>
</dbReference>
<dbReference type="OrthoDB" id="1908709at2"/>
<reference evidence="2 3" key="1">
    <citation type="submission" date="2018-08" db="EMBL/GenBank/DDBJ databases">
        <title>Genomic Encyclopedia of Type Strains, Phase III (KMG-III): the genomes of soil and plant-associated and newly described type strains.</title>
        <authorList>
            <person name="Whitman W."/>
        </authorList>
    </citation>
    <scope>NUCLEOTIDE SEQUENCE [LARGE SCALE GENOMIC DNA]</scope>
    <source>
        <strain evidence="2 3">CGMCC 1.10966</strain>
    </source>
</reference>
<dbReference type="RefSeq" id="WP_147306819.1">
    <property type="nucleotide sequence ID" value="NZ_QTTN01000018.1"/>
</dbReference>